<reference evidence="3" key="1">
    <citation type="submission" date="2018-08" db="EMBL/GenBank/DDBJ databases">
        <title>Mucilaginibacter sp. MYSH2.</title>
        <authorList>
            <person name="Seo T."/>
        </authorList>
    </citation>
    <scope>NUCLEOTIDE SEQUENCE [LARGE SCALE GENOMIC DNA]</scope>
    <source>
        <strain evidence="3">KIRAN</strain>
    </source>
</reference>
<keyword evidence="3" id="KW-1185">Reference proteome</keyword>
<evidence type="ECO:0000313" key="2">
    <source>
        <dbReference type="EMBL" id="RIJ33953.1"/>
    </source>
</evidence>
<dbReference type="OrthoDB" id="1120436at2"/>
<sequence length="138" mass="15754">MKTTLLLEKGEIVLGSKAIIIRDRAKKEKVWRVASAAIWIIYGTLSYLRYKKTGDEFLLWSGLIIGVLHAVGLIFALLKCTKREISLQEIGMAVFKERNGKKFLDLKLNGGRKRRISKIESVVDELKAFFMAQNIEVR</sequence>
<keyword evidence="1" id="KW-1133">Transmembrane helix</keyword>
<protein>
    <submittedName>
        <fullName evidence="2">Uncharacterized protein</fullName>
    </submittedName>
</protein>
<keyword evidence="1" id="KW-0812">Transmembrane</keyword>
<keyword evidence="1" id="KW-0472">Membrane</keyword>
<dbReference type="EMBL" id="QWGE01000006">
    <property type="protein sequence ID" value="RIJ33953.1"/>
    <property type="molecule type" value="Genomic_DNA"/>
</dbReference>
<evidence type="ECO:0000313" key="3">
    <source>
        <dbReference type="Proteomes" id="UP000266005"/>
    </source>
</evidence>
<gene>
    <name evidence="2" type="ORF">D1627_16370</name>
</gene>
<organism evidence="2 3">
    <name type="scientific">Pontibacter oryzae</name>
    <dbReference type="NCBI Taxonomy" id="2304593"/>
    <lineage>
        <taxon>Bacteria</taxon>
        <taxon>Pseudomonadati</taxon>
        <taxon>Bacteroidota</taxon>
        <taxon>Cytophagia</taxon>
        <taxon>Cytophagales</taxon>
        <taxon>Hymenobacteraceae</taxon>
        <taxon>Pontibacter</taxon>
    </lineage>
</organism>
<dbReference type="AlphaFoldDB" id="A0A399RUE7"/>
<name>A0A399RUE7_9BACT</name>
<dbReference type="RefSeq" id="WP_119433363.1">
    <property type="nucleotide sequence ID" value="NZ_QWGE01000006.1"/>
</dbReference>
<feature type="transmembrane region" description="Helical" evidence="1">
    <location>
        <begin position="30"/>
        <end position="50"/>
    </location>
</feature>
<evidence type="ECO:0000256" key="1">
    <source>
        <dbReference type="SAM" id="Phobius"/>
    </source>
</evidence>
<accession>A0A399RUE7</accession>
<feature type="transmembrane region" description="Helical" evidence="1">
    <location>
        <begin position="57"/>
        <end position="78"/>
    </location>
</feature>
<comment type="caution">
    <text evidence="2">The sequence shown here is derived from an EMBL/GenBank/DDBJ whole genome shotgun (WGS) entry which is preliminary data.</text>
</comment>
<proteinExistence type="predicted"/>
<dbReference type="Proteomes" id="UP000266005">
    <property type="component" value="Unassembled WGS sequence"/>
</dbReference>